<gene>
    <name evidence="3" type="ORF">JCGZ_22262</name>
</gene>
<reference evidence="3 4" key="1">
    <citation type="journal article" date="2014" name="PLoS ONE">
        <title>Global Analysis of Gene Expression Profiles in Physic Nut (Jatropha curcas L.) Seedlings Exposed to Salt Stress.</title>
        <authorList>
            <person name="Zhang L."/>
            <person name="Zhang C."/>
            <person name="Wu P."/>
            <person name="Chen Y."/>
            <person name="Li M."/>
            <person name="Jiang H."/>
            <person name="Wu G."/>
        </authorList>
    </citation>
    <scope>NUCLEOTIDE SEQUENCE [LARGE SCALE GENOMIC DNA]</scope>
    <source>
        <strain evidence="4">cv. GZQX0401</strain>
        <tissue evidence="3">Young leaves</tissue>
    </source>
</reference>
<feature type="coiled-coil region" evidence="1">
    <location>
        <begin position="84"/>
        <end position="111"/>
    </location>
</feature>
<evidence type="ECO:0000256" key="2">
    <source>
        <dbReference type="SAM" id="MobiDB-lite"/>
    </source>
</evidence>
<protein>
    <submittedName>
        <fullName evidence="3">Uncharacterized protein</fullName>
    </submittedName>
</protein>
<dbReference type="AlphaFoldDB" id="A0A067JTN1"/>
<dbReference type="Proteomes" id="UP000027138">
    <property type="component" value="Unassembled WGS sequence"/>
</dbReference>
<organism evidence="3 4">
    <name type="scientific">Jatropha curcas</name>
    <name type="common">Barbados nut</name>
    <dbReference type="NCBI Taxonomy" id="180498"/>
    <lineage>
        <taxon>Eukaryota</taxon>
        <taxon>Viridiplantae</taxon>
        <taxon>Streptophyta</taxon>
        <taxon>Embryophyta</taxon>
        <taxon>Tracheophyta</taxon>
        <taxon>Spermatophyta</taxon>
        <taxon>Magnoliopsida</taxon>
        <taxon>eudicotyledons</taxon>
        <taxon>Gunneridae</taxon>
        <taxon>Pentapetalae</taxon>
        <taxon>rosids</taxon>
        <taxon>fabids</taxon>
        <taxon>Malpighiales</taxon>
        <taxon>Euphorbiaceae</taxon>
        <taxon>Crotonoideae</taxon>
        <taxon>Jatropheae</taxon>
        <taxon>Jatropha</taxon>
    </lineage>
</organism>
<evidence type="ECO:0000313" key="3">
    <source>
        <dbReference type="EMBL" id="KDP26168.1"/>
    </source>
</evidence>
<accession>A0A067JTN1</accession>
<sequence length="175" mass="19782">MKKEGDKEEDEDEEDVEDEGEENEESKVKWKSRILPNHLFNFISLKIPFYSYRVWFNSTQLDSMQRLDSVGCHSRTPNHSAEEISALRARVDEQERQLAELRAHVLRMSGQHGASTSSSDPLPAIDRDVSTALHQTLPSPFDPYTTDDTLVTPTDTTTHPADTLADATTLDHAED</sequence>
<feature type="compositionally biased region" description="Low complexity" evidence="2">
    <location>
        <begin position="142"/>
        <end position="168"/>
    </location>
</feature>
<dbReference type="EMBL" id="KK914923">
    <property type="protein sequence ID" value="KDP26168.1"/>
    <property type="molecule type" value="Genomic_DNA"/>
</dbReference>
<evidence type="ECO:0000313" key="4">
    <source>
        <dbReference type="Proteomes" id="UP000027138"/>
    </source>
</evidence>
<feature type="compositionally biased region" description="Acidic residues" evidence="2">
    <location>
        <begin position="7"/>
        <end position="24"/>
    </location>
</feature>
<feature type="region of interest" description="Disordered" evidence="2">
    <location>
        <begin position="1"/>
        <end position="28"/>
    </location>
</feature>
<name>A0A067JTN1_JATCU</name>
<feature type="region of interest" description="Disordered" evidence="2">
    <location>
        <begin position="135"/>
        <end position="175"/>
    </location>
</feature>
<proteinExistence type="predicted"/>
<evidence type="ECO:0000256" key="1">
    <source>
        <dbReference type="SAM" id="Coils"/>
    </source>
</evidence>
<keyword evidence="4" id="KW-1185">Reference proteome</keyword>
<keyword evidence="1" id="KW-0175">Coiled coil</keyword>